<name>A0A1E3S1G9_9MYCO</name>
<organism evidence="1 2">
    <name type="scientific">Mycolicibacterium holsaticum</name>
    <dbReference type="NCBI Taxonomy" id="152142"/>
    <lineage>
        <taxon>Bacteria</taxon>
        <taxon>Bacillati</taxon>
        <taxon>Actinomycetota</taxon>
        <taxon>Actinomycetes</taxon>
        <taxon>Mycobacteriales</taxon>
        <taxon>Mycobacteriaceae</taxon>
        <taxon>Mycolicibacterium</taxon>
    </lineage>
</organism>
<evidence type="ECO:0000313" key="1">
    <source>
        <dbReference type="EMBL" id="ODQ95552.1"/>
    </source>
</evidence>
<evidence type="ECO:0000313" key="2">
    <source>
        <dbReference type="Proteomes" id="UP000094243"/>
    </source>
</evidence>
<dbReference type="AlphaFoldDB" id="A0A1E3S1G9"/>
<keyword evidence="2" id="KW-1185">Reference proteome</keyword>
<reference evidence="2" key="1">
    <citation type="submission" date="2016-09" db="EMBL/GenBank/DDBJ databases">
        <authorList>
            <person name="Greninger A.L."/>
            <person name="Jerome K.R."/>
            <person name="Mcnair B."/>
            <person name="Wallis C."/>
            <person name="Fang F."/>
        </authorList>
    </citation>
    <scope>NUCLEOTIDE SEQUENCE [LARGE SCALE GENOMIC DNA]</scope>
    <source>
        <strain evidence="2">M7</strain>
    </source>
</reference>
<dbReference type="Proteomes" id="UP000094243">
    <property type="component" value="Unassembled WGS sequence"/>
</dbReference>
<accession>A0A1E3S1G9</accession>
<dbReference type="InterPro" id="IPR043038">
    <property type="entry name" value="VbhA_sf"/>
</dbReference>
<comment type="caution">
    <text evidence="1">The sequence shown here is derived from an EMBL/GenBank/DDBJ whole genome shotgun (WGS) entry which is preliminary data.</text>
</comment>
<sequence length="67" mass="6889">MSTMTTAPKVSPLSHDDAVAMAVTASALAGHDPSPAALELLERIGRGELTVDEAVAEVVAEFSRPAE</sequence>
<dbReference type="EMBL" id="MIGZ01000016">
    <property type="protein sequence ID" value="ODQ95552.1"/>
    <property type="molecule type" value="Genomic_DNA"/>
</dbReference>
<protein>
    <recommendedName>
        <fullName evidence="3">Antitoxin VbhA domain-containing protein</fullName>
    </recommendedName>
</protein>
<dbReference type="CDD" id="cd11586">
    <property type="entry name" value="VbhA_like"/>
    <property type="match status" value="1"/>
</dbReference>
<gene>
    <name evidence="1" type="ORF">BHQ17_04525</name>
</gene>
<dbReference type="Gene3D" id="1.10.8.1050">
    <property type="entry name" value="Antitoxin VbhA-like"/>
    <property type="match status" value="1"/>
</dbReference>
<dbReference type="InterPro" id="IPR033788">
    <property type="entry name" value="VbhA-like"/>
</dbReference>
<proteinExistence type="predicted"/>
<evidence type="ECO:0008006" key="3">
    <source>
        <dbReference type="Google" id="ProtNLM"/>
    </source>
</evidence>